<evidence type="ECO:0000256" key="1">
    <source>
        <dbReference type="SAM" id="Phobius"/>
    </source>
</evidence>
<protein>
    <submittedName>
        <fullName evidence="2">TIGR04086 family membrane protein</fullName>
    </submittedName>
</protein>
<dbReference type="Proteomes" id="UP000471031">
    <property type="component" value="Unassembled WGS sequence"/>
</dbReference>
<name>A0A845LE54_HELGE</name>
<feature type="transmembrane region" description="Helical" evidence="1">
    <location>
        <begin position="74"/>
        <end position="98"/>
    </location>
</feature>
<dbReference type="RefSeq" id="WP_161262402.1">
    <property type="nucleotide sequence ID" value="NZ_JAFBDC010000008.1"/>
</dbReference>
<dbReference type="NCBIfam" id="TIGR04086">
    <property type="entry name" value="TIGR04086_membr"/>
    <property type="match status" value="1"/>
</dbReference>
<dbReference type="EMBL" id="WXEX01000010">
    <property type="protein sequence ID" value="MZP43841.1"/>
    <property type="molecule type" value="Genomic_DNA"/>
</dbReference>
<accession>A0A845LE54</accession>
<feature type="transmembrane region" description="Helical" evidence="1">
    <location>
        <begin position="46"/>
        <end position="67"/>
    </location>
</feature>
<evidence type="ECO:0000313" key="2">
    <source>
        <dbReference type="EMBL" id="MZP43841.1"/>
    </source>
</evidence>
<keyword evidence="1" id="KW-1133">Transmembrane helix</keyword>
<proteinExistence type="predicted"/>
<evidence type="ECO:0000313" key="3">
    <source>
        <dbReference type="Proteomes" id="UP000471031"/>
    </source>
</evidence>
<dbReference type="Pfam" id="PF12670">
    <property type="entry name" value="DUF3792"/>
    <property type="match status" value="1"/>
</dbReference>
<reference evidence="2 3" key="1">
    <citation type="submission" date="2020-01" db="EMBL/GenBank/DDBJ databases">
        <title>Whole genome sequence of Heliobacterium gestii DSM 11169.</title>
        <authorList>
            <person name="Kyndt J.A."/>
            <person name="Meyer T.E."/>
        </authorList>
    </citation>
    <scope>NUCLEOTIDE SEQUENCE [LARGE SCALE GENOMIC DNA]</scope>
    <source>
        <strain evidence="2 3">DSM 11169</strain>
    </source>
</reference>
<gene>
    <name evidence="2" type="ORF">GTO89_12420</name>
</gene>
<dbReference type="InterPro" id="IPR023804">
    <property type="entry name" value="DUF3792_TM"/>
</dbReference>
<keyword evidence="1" id="KW-0812">Transmembrane</keyword>
<comment type="caution">
    <text evidence="2">The sequence shown here is derived from an EMBL/GenBank/DDBJ whole genome shotgun (WGS) entry which is preliminary data.</text>
</comment>
<feature type="transmembrane region" description="Helical" evidence="1">
    <location>
        <begin position="110"/>
        <end position="127"/>
    </location>
</feature>
<organism evidence="2 3">
    <name type="scientific">Heliomicrobium gestii</name>
    <name type="common">Heliobacterium gestii</name>
    <dbReference type="NCBI Taxonomy" id="2699"/>
    <lineage>
        <taxon>Bacteria</taxon>
        <taxon>Bacillati</taxon>
        <taxon>Bacillota</taxon>
        <taxon>Clostridia</taxon>
        <taxon>Eubacteriales</taxon>
        <taxon>Heliobacteriaceae</taxon>
        <taxon>Heliomicrobium</taxon>
    </lineage>
</organism>
<keyword evidence="3" id="KW-1185">Reference proteome</keyword>
<dbReference type="AlphaFoldDB" id="A0A845LE54"/>
<feature type="transmembrane region" description="Helical" evidence="1">
    <location>
        <begin position="21"/>
        <end position="40"/>
    </location>
</feature>
<keyword evidence="1" id="KW-0472">Membrane</keyword>
<sequence>MAEQQEPATLSATPVLVGTGYALAASLGVSVLLVLFFFFTSLSERYIMPVVHSAYGLCALGAGWVAARRAGARGLIYGLLAGLSFFVFTIVVGYFVPAPVFPMTTWWKKMLFALAGGSAGGIAGIAWKE</sequence>